<dbReference type="EMBL" id="LYDR01000090">
    <property type="protein sequence ID" value="ODA31273.1"/>
    <property type="molecule type" value="Genomic_DNA"/>
</dbReference>
<keyword evidence="2" id="KW-1185">Reference proteome</keyword>
<dbReference type="OrthoDB" id="261539at2"/>
<name>A0A1C3EDG1_9PLAN</name>
<reference evidence="1 2" key="1">
    <citation type="submission" date="2016-05" db="EMBL/GenBank/DDBJ databases">
        <title>Genomic and physiological characterization of Planctopirus sp. isolated from fresh water lake.</title>
        <authorList>
            <person name="Subhash Y."/>
            <person name="Ramana C."/>
        </authorList>
    </citation>
    <scope>NUCLEOTIDE SEQUENCE [LARGE SCALE GENOMIC DNA]</scope>
    <source>
        <strain evidence="1 2">JC280</strain>
    </source>
</reference>
<dbReference type="SUPFAM" id="SSF56112">
    <property type="entry name" value="Protein kinase-like (PK-like)"/>
    <property type="match status" value="1"/>
</dbReference>
<protein>
    <recommendedName>
        <fullName evidence="3">Lipopolysaccharide core heptose(I) kinase RfaP</fullName>
    </recommendedName>
</protein>
<evidence type="ECO:0000313" key="2">
    <source>
        <dbReference type="Proteomes" id="UP000094828"/>
    </source>
</evidence>
<dbReference type="STRING" id="1841610.A6X21_22655"/>
<gene>
    <name evidence="1" type="ORF">A6X21_22655</name>
</gene>
<sequence length="268" mass="31272">MKKRPLEVHDAGRVEIFTEDAPLFREHGLLSAASLWHLSSETAKNLRAERVTSRFELKQADGTLRRFYIKRHSPSSLKEWIKPLLRGQWPQLGARHEWEALWLFLEHQLPTMQPVAIFRHGRYSGLITRSLEGAVKLSELYKQQKLSAPQEQVLLENVARLTARMHGHGFHHQDYYLGHLMVPEADLTATPWIIDLGRVRHCRKLARRWIVKDLAQLNYSASQISGLKRLRFLKRYLGRSFGQHDLSLIRSIMSKTSRIARHSRKNQL</sequence>
<accession>A0A1C3EDG1</accession>
<comment type="caution">
    <text evidence="1">The sequence shown here is derived from an EMBL/GenBank/DDBJ whole genome shotgun (WGS) entry which is preliminary data.</text>
</comment>
<evidence type="ECO:0008006" key="3">
    <source>
        <dbReference type="Google" id="ProtNLM"/>
    </source>
</evidence>
<evidence type="ECO:0000313" key="1">
    <source>
        <dbReference type="EMBL" id="ODA31273.1"/>
    </source>
</evidence>
<dbReference type="RefSeq" id="WP_068847892.1">
    <property type="nucleotide sequence ID" value="NZ_LYDR01000090.1"/>
</dbReference>
<organism evidence="1 2">
    <name type="scientific">Planctopirus hydrillae</name>
    <dbReference type="NCBI Taxonomy" id="1841610"/>
    <lineage>
        <taxon>Bacteria</taxon>
        <taxon>Pseudomonadati</taxon>
        <taxon>Planctomycetota</taxon>
        <taxon>Planctomycetia</taxon>
        <taxon>Planctomycetales</taxon>
        <taxon>Planctomycetaceae</taxon>
        <taxon>Planctopirus</taxon>
    </lineage>
</organism>
<proteinExistence type="predicted"/>
<dbReference type="Pfam" id="PF06293">
    <property type="entry name" value="Kdo"/>
    <property type="match status" value="1"/>
</dbReference>
<dbReference type="AlphaFoldDB" id="A0A1C3EDG1"/>
<dbReference type="InterPro" id="IPR011009">
    <property type="entry name" value="Kinase-like_dom_sf"/>
</dbReference>
<dbReference type="Proteomes" id="UP000094828">
    <property type="component" value="Unassembled WGS sequence"/>
</dbReference>